<dbReference type="PANTHER" id="PTHR33744">
    <property type="entry name" value="CARBOHYDRATE DIACID REGULATOR"/>
    <property type="match status" value="1"/>
</dbReference>
<comment type="caution">
    <text evidence="5">The sequence shown here is derived from an EMBL/GenBank/DDBJ whole genome shotgun (WGS) entry which is preliminary data.</text>
</comment>
<dbReference type="AlphaFoldDB" id="A0A3D9UJP6"/>
<evidence type="ECO:0000256" key="1">
    <source>
        <dbReference type="ARBA" id="ARBA00006754"/>
    </source>
</evidence>
<protein>
    <submittedName>
        <fullName evidence="5">DNA-binding PucR family transcriptional regulator</fullName>
    </submittedName>
</protein>
<evidence type="ECO:0000259" key="4">
    <source>
        <dbReference type="Pfam" id="PF17853"/>
    </source>
</evidence>
<dbReference type="InterPro" id="IPR025751">
    <property type="entry name" value="RsbRD_N_dom"/>
</dbReference>
<organism evidence="5 6">
    <name type="scientific">Calidifontibacter indicus</name>
    <dbReference type="NCBI Taxonomy" id="419650"/>
    <lineage>
        <taxon>Bacteria</taxon>
        <taxon>Bacillati</taxon>
        <taxon>Actinomycetota</taxon>
        <taxon>Actinomycetes</taxon>
        <taxon>Micrococcales</taxon>
        <taxon>Dermacoccaceae</taxon>
        <taxon>Calidifontibacter</taxon>
    </lineage>
</organism>
<reference evidence="5 6" key="1">
    <citation type="submission" date="2018-08" db="EMBL/GenBank/DDBJ databases">
        <title>Sequencing the genomes of 1000 actinobacteria strains.</title>
        <authorList>
            <person name="Klenk H.-P."/>
        </authorList>
    </citation>
    <scope>NUCLEOTIDE SEQUENCE [LARGE SCALE GENOMIC DNA]</scope>
    <source>
        <strain evidence="5 6">DSM 22967</strain>
    </source>
</reference>
<evidence type="ECO:0000313" key="5">
    <source>
        <dbReference type="EMBL" id="REF29672.1"/>
    </source>
</evidence>
<dbReference type="InterPro" id="IPR041522">
    <property type="entry name" value="CdaR_GGDEF"/>
</dbReference>
<evidence type="ECO:0000313" key="6">
    <source>
        <dbReference type="Proteomes" id="UP000256253"/>
    </source>
</evidence>
<evidence type="ECO:0000259" key="2">
    <source>
        <dbReference type="Pfam" id="PF13556"/>
    </source>
</evidence>
<dbReference type="InterPro" id="IPR051448">
    <property type="entry name" value="CdaR-like_regulators"/>
</dbReference>
<feature type="domain" description="PucR C-terminal helix-turn-helix" evidence="2">
    <location>
        <begin position="326"/>
        <end position="381"/>
    </location>
</feature>
<dbReference type="Pfam" id="PF17853">
    <property type="entry name" value="GGDEF_2"/>
    <property type="match status" value="1"/>
</dbReference>
<dbReference type="Gene3D" id="1.10.10.2840">
    <property type="entry name" value="PucR C-terminal helix-turn-helix domain"/>
    <property type="match status" value="1"/>
</dbReference>
<dbReference type="Pfam" id="PF14361">
    <property type="entry name" value="RsbRD_N"/>
    <property type="match status" value="1"/>
</dbReference>
<accession>A0A3D9UJP6</accession>
<dbReference type="PANTHER" id="PTHR33744:SF1">
    <property type="entry name" value="DNA-BINDING TRANSCRIPTIONAL ACTIVATOR ADER"/>
    <property type="match status" value="1"/>
</dbReference>
<feature type="domain" description="RsbT co-antagonist protein RsbRD N-terminal" evidence="3">
    <location>
        <begin position="7"/>
        <end position="144"/>
    </location>
</feature>
<dbReference type="InterPro" id="IPR042070">
    <property type="entry name" value="PucR_C-HTH_sf"/>
</dbReference>
<comment type="similarity">
    <text evidence="1">Belongs to the CdaR family.</text>
</comment>
<dbReference type="Proteomes" id="UP000256253">
    <property type="component" value="Unassembled WGS sequence"/>
</dbReference>
<gene>
    <name evidence="5" type="ORF">DFJ65_0635</name>
</gene>
<dbReference type="GO" id="GO:0003677">
    <property type="term" value="F:DNA binding"/>
    <property type="evidence" value="ECO:0007669"/>
    <property type="project" value="UniProtKB-KW"/>
</dbReference>
<dbReference type="InterPro" id="IPR025736">
    <property type="entry name" value="PucR_C-HTH_dom"/>
</dbReference>
<dbReference type="Pfam" id="PF13556">
    <property type="entry name" value="HTH_30"/>
    <property type="match status" value="1"/>
</dbReference>
<feature type="domain" description="CdaR GGDEF-like" evidence="4">
    <location>
        <begin position="167"/>
        <end position="276"/>
    </location>
</feature>
<dbReference type="EMBL" id="QTUA01000001">
    <property type="protein sequence ID" value="REF29672.1"/>
    <property type="molecule type" value="Genomic_DNA"/>
</dbReference>
<keyword evidence="6" id="KW-1185">Reference proteome</keyword>
<keyword evidence="5" id="KW-0238">DNA-binding</keyword>
<proteinExistence type="inferred from homology"/>
<evidence type="ECO:0000259" key="3">
    <source>
        <dbReference type="Pfam" id="PF14361"/>
    </source>
</evidence>
<sequence length="397" mass="43502">MRVRENEICEAVTETLAGLDLIANDDVLRRMLGASVAANLSLIMELATGVVTIEQVVVPPPAAAYAERLAQRGVSADRLVRAYFVAQNQVKHYLYDEVEQLDVPRVAKLRVVHDMSDLFFQYIDKVTVAILEIHQAEERRWNQATGNMASVMVHRVLAGEDPPAGFAEETGIHLGQQHVGLVLWSDDAESSLRELQRASRELASRQGSGRVVFSALDPTTAWVWVPRGNRSEPLAADTVRRALAAVPSGRASVGLPAFGVAGFRRTHRQALAARDIALAGSDQVTGYGDEGVAAVSMLARDDGELRLWVAEALGGLAVDNETNERLRETVLIFLQAGGSINAAAETLVLHRNSMRYRLSRAAEVRGRNLDERRIDLELALHCVRLLGKRLLTPDQKS</sequence>
<name>A0A3D9UJP6_9MICO</name>